<gene>
    <name evidence="1" type="ORF">MBJ925_LOCUS22049</name>
    <name evidence="2" type="ORF">SMN809_LOCUS49857</name>
</gene>
<evidence type="ECO:0000313" key="1">
    <source>
        <dbReference type="EMBL" id="CAF2099776.1"/>
    </source>
</evidence>
<dbReference type="Proteomes" id="UP000676336">
    <property type="component" value="Unassembled WGS sequence"/>
</dbReference>
<dbReference type="AlphaFoldDB" id="A0A816TDL0"/>
<protein>
    <submittedName>
        <fullName evidence="1">Uncharacterized protein</fullName>
    </submittedName>
</protein>
<organism evidence="1 3">
    <name type="scientific">Rotaria magnacalcarata</name>
    <dbReference type="NCBI Taxonomy" id="392030"/>
    <lineage>
        <taxon>Eukaryota</taxon>
        <taxon>Metazoa</taxon>
        <taxon>Spiralia</taxon>
        <taxon>Gnathifera</taxon>
        <taxon>Rotifera</taxon>
        <taxon>Eurotatoria</taxon>
        <taxon>Bdelloidea</taxon>
        <taxon>Philodinida</taxon>
        <taxon>Philodinidae</taxon>
        <taxon>Rotaria</taxon>
    </lineage>
</organism>
<evidence type="ECO:0000313" key="2">
    <source>
        <dbReference type="EMBL" id="CAF4860989.1"/>
    </source>
</evidence>
<proteinExistence type="predicted"/>
<accession>A0A816TDL0</accession>
<name>A0A816TDL0_9BILA</name>
<evidence type="ECO:0000313" key="3">
    <source>
        <dbReference type="Proteomes" id="UP000663824"/>
    </source>
</evidence>
<dbReference type="EMBL" id="CAJNRE010011250">
    <property type="protein sequence ID" value="CAF2099776.1"/>
    <property type="molecule type" value="Genomic_DNA"/>
</dbReference>
<dbReference type="Proteomes" id="UP000663824">
    <property type="component" value="Unassembled WGS sequence"/>
</dbReference>
<reference evidence="1" key="1">
    <citation type="submission" date="2021-02" db="EMBL/GenBank/DDBJ databases">
        <authorList>
            <person name="Nowell W R."/>
        </authorList>
    </citation>
    <scope>NUCLEOTIDE SEQUENCE</scope>
</reference>
<feature type="non-terminal residue" evidence="1">
    <location>
        <position position="42"/>
    </location>
</feature>
<comment type="caution">
    <text evidence="1">The sequence shown here is derived from an EMBL/GenBank/DDBJ whole genome shotgun (WGS) entry which is preliminary data.</text>
</comment>
<dbReference type="EMBL" id="CAJOBI010163659">
    <property type="protein sequence ID" value="CAF4860989.1"/>
    <property type="molecule type" value="Genomic_DNA"/>
</dbReference>
<sequence>MIVDGDQKTARITCKFNNCYDNTIEKLCPVLVGCPKSVSKHS</sequence>